<keyword evidence="2" id="KW-0732">Signal</keyword>
<sequence length="645" mass="66844">MRAGGRRTPALILALVTVLGLTSCATIPDHGPVISGNVVNDDPLEGVFQLAPEGPKNGQSPIEVVRGFLAASAGYSDDHAVARSFLSPERRLEWRPDASATVFRSLDTLSTRQLAKGEEIPATAGPTPTSTAAPGAEAAAGGVTATAAPGPSTRADAEAGAAGADGSDTNQDVAEVVVRAPAIATVDGDGRYGVVAPETKTEPHYFGLVLIDGDWRINSLDDGILITRNDFNVTFKPYSVYFPDAAGEHLVPDTHWFPSAPGSPELPTALTRALLEGPPAWLADAVATSVPVGTEMAVSAVVVENGVATVDLTSPARLANDRERQLLLAQLETTLRQLRTISSVRVTVDRVTYNIPEESAPDPVVNPSVSGSAVGIDSKGRVVRIGVDGDEVVKGLDAFDQLDRTYGLISPAVSYDGTWFAAISADASRLFVAEAEGDDPVQLTGTDLTAPSFDPTGWVWVAGASGVQAVEVSQVASSGIEEAQAEVEADWLDGYVVQAMRVSRDGTRAVLAITDGGEPHIFLTGIVRDENGRPVRLTQPTGLVPDLVSVRDVAWVDDDHVAVLGRRAAGAANAGDEAISSSVDRPWVVQIGGTIQPIVAVAGAKTIAVGNGSSTMVAGTSKGTQGRSGPSWAGISTARWPAFPG</sequence>
<comment type="caution">
    <text evidence="4">The sequence shown here is derived from an EMBL/GenBank/DDBJ whole genome shotgun (WGS) entry which is preliminary data.</text>
</comment>
<evidence type="ECO:0000256" key="1">
    <source>
        <dbReference type="SAM" id="MobiDB-lite"/>
    </source>
</evidence>
<feature type="region of interest" description="Disordered" evidence="1">
    <location>
        <begin position="117"/>
        <end position="168"/>
    </location>
</feature>
<evidence type="ECO:0000256" key="2">
    <source>
        <dbReference type="SAM" id="SignalP"/>
    </source>
</evidence>
<dbReference type="Pfam" id="PF10646">
    <property type="entry name" value="Germane"/>
    <property type="match status" value="1"/>
</dbReference>
<dbReference type="InterPro" id="IPR059026">
    <property type="entry name" value="LpqB_N"/>
</dbReference>
<organism evidence="4 5">
    <name type="scientific">Kineosporia corallincola</name>
    <dbReference type="NCBI Taxonomy" id="2835133"/>
    <lineage>
        <taxon>Bacteria</taxon>
        <taxon>Bacillati</taxon>
        <taxon>Actinomycetota</taxon>
        <taxon>Actinomycetes</taxon>
        <taxon>Kineosporiales</taxon>
        <taxon>Kineosporiaceae</taxon>
        <taxon>Kineosporia</taxon>
    </lineage>
</organism>
<evidence type="ECO:0000313" key="4">
    <source>
        <dbReference type="EMBL" id="MBT0770315.1"/>
    </source>
</evidence>
<feature type="signal peptide" evidence="2">
    <location>
        <begin position="1"/>
        <end position="25"/>
    </location>
</feature>
<dbReference type="Pfam" id="PF25976">
    <property type="entry name" value="LpqB_N"/>
    <property type="match status" value="2"/>
</dbReference>
<dbReference type="SMART" id="SM00909">
    <property type="entry name" value="Germane"/>
    <property type="match status" value="1"/>
</dbReference>
<feature type="compositionally biased region" description="Low complexity" evidence="1">
    <location>
        <begin position="121"/>
        <end position="151"/>
    </location>
</feature>
<reference evidence="4 5" key="1">
    <citation type="submission" date="2021-05" db="EMBL/GenBank/DDBJ databases">
        <title>Kineosporia and Streptomyces sp. nov. two new marine actinobacteria isolated from Coral.</title>
        <authorList>
            <person name="Buangrab K."/>
            <person name="Sutthacheep M."/>
            <person name="Yeemin T."/>
            <person name="Harunari E."/>
            <person name="Igarashi Y."/>
            <person name="Kanchanasin P."/>
            <person name="Tanasupawat S."/>
            <person name="Phongsopitanun W."/>
        </authorList>
    </citation>
    <scope>NUCLEOTIDE SEQUENCE [LARGE SCALE GENOMIC DNA]</scope>
    <source>
        <strain evidence="4 5">J2-2</strain>
    </source>
</reference>
<dbReference type="Pfam" id="PF10647">
    <property type="entry name" value="Gmad1"/>
    <property type="match status" value="1"/>
</dbReference>
<dbReference type="Proteomes" id="UP001197247">
    <property type="component" value="Unassembled WGS sequence"/>
</dbReference>
<accession>A0ABS5TGU7</accession>
<dbReference type="RefSeq" id="WP_214156616.1">
    <property type="nucleotide sequence ID" value="NZ_JAHBAY010000006.1"/>
</dbReference>
<dbReference type="PROSITE" id="PS51257">
    <property type="entry name" value="PROKAR_LIPOPROTEIN"/>
    <property type="match status" value="1"/>
</dbReference>
<dbReference type="EMBL" id="JAHBAY010000006">
    <property type="protein sequence ID" value="MBT0770315.1"/>
    <property type="molecule type" value="Genomic_DNA"/>
</dbReference>
<gene>
    <name evidence="4" type="ORF">KIH74_15340</name>
</gene>
<proteinExistence type="predicted"/>
<feature type="compositionally biased region" description="Low complexity" evidence="1">
    <location>
        <begin position="158"/>
        <end position="168"/>
    </location>
</feature>
<evidence type="ECO:0000313" key="5">
    <source>
        <dbReference type="Proteomes" id="UP001197247"/>
    </source>
</evidence>
<feature type="domain" description="GerMN" evidence="3">
    <location>
        <begin position="267"/>
        <end position="357"/>
    </location>
</feature>
<dbReference type="InterPro" id="IPR018910">
    <property type="entry name" value="LpqB_C"/>
</dbReference>
<protein>
    <submittedName>
        <fullName evidence="4">GerMN domain-containing protein</fullName>
    </submittedName>
</protein>
<dbReference type="SUPFAM" id="SSF82171">
    <property type="entry name" value="DPP6 N-terminal domain-like"/>
    <property type="match status" value="1"/>
</dbReference>
<name>A0ABS5TGU7_9ACTN</name>
<keyword evidence="5" id="KW-1185">Reference proteome</keyword>
<feature type="chain" id="PRO_5045640417" evidence="2">
    <location>
        <begin position="26"/>
        <end position="645"/>
    </location>
</feature>
<dbReference type="InterPro" id="IPR019606">
    <property type="entry name" value="GerMN"/>
</dbReference>
<evidence type="ECO:0000259" key="3">
    <source>
        <dbReference type="SMART" id="SM00909"/>
    </source>
</evidence>